<comment type="similarity">
    <text evidence="2 9">Belongs to the mitochondrial carrier (TC 2.A.29) family.</text>
</comment>
<dbReference type="AlphaFoldDB" id="A0A813SAW4"/>
<evidence type="ECO:0000256" key="9">
    <source>
        <dbReference type="RuleBase" id="RU000488"/>
    </source>
</evidence>
<dbReference type="GO" id="GO:0005313">
    <property type="term" value="F:L-glutamate transmembrane transporter activity"/>
    <property type="evidence" value="ECO:0007669"/>
    <property type="project" value="TreeGrafter"/>
</dbReference>
<keyword evidence="3 8" id="KW-0812">Transmembrane</keyword>
<dbReference type="PANTHER" id="PTHR45678">
    <property type="entry name" value="MITOCHONDRIAL 2-OXODICARBOXYLATE CARRIER 1-RELATED"/>
    <property type="match status" value="1"/>
</dbReference>
<keyword evidence="9" id="KW-0813">Transport</keyword>
<evidence type="ECO:0000256" key="8">
    <source>
        <dbReference type="PROSITE-ProRule" id="PRU00282"/>
    </source>
</evidence>
<dbReference type="Pfam" id="PF00153">
    <property type="entry name" value="Mito_carr"/>
    <property type="match status" value="3"/>
</dbReference>
<feature type="repeat" description="Solcar" evidence="8">
    <location>
        <begin position="204"/>
        <end position="291"/>
    </location>
</feature>
<feature type="repeat" description="Solcar" evidence="8">
    <location>
        <begin position="9"/>
        <end position="99"/>
    </location>
</feature>
<reference evidence="10" key="1">
    <citation type="submission" date="2021-02" db="EMBL/GenBank/DDBJ databases">
        <authorList>
            <person name="Nowell W R."/>
        </authorList>
    </citation>
    <scope>NUCLEOTIDE SEQUENCE</scope>
</reference>
<evidence type="ECO:0000256" key="7">
    <source>
        <dbReference type="ARBA" id="ARBA00023136"/>
    </source>
</evidence>
<dbReference type="GO" id="GO:0043490">
    <property type="term" value="P:malate-aspartate shuttle"/>
    <property type="evidence" value="ECO:0007669"/>
    <property type="project" value="TreeGrafter"/>
</dbReference>
<keyword evidence="4" id="KW-0999">Mitochondrion inner membrane</keyword>
<gene>
    <name evidence="10" type="ORF">IZO911_LOCUS6550</name>
    <name evidence="11" type="ORF">KXQ929_LOCUS22184</name>
</gene>
<dbReference type="Proteomes" id="UP000663868">
    <property type="component" value="Unassembled WGS sequence"/>
</dbReference>
<dbReference type="PROSITE" id="PS50920">
    <property type="entry name" value="SOLCAR"/>
    <property type="match status" value="3"/>
</dbReference>
<dbReference type="Proteomes" id="UP000663860">
    <property type="component" value="Unassembled WGS sequence"/>
</dbReference>
<evidence type="ECO:0000313" key="10">
    <source>
        <dbReference type="EMBL" id="CAF0793829.1"/>
    </source>
</evidence>
<organism evidence="10 12">
    <name type="scientific">Adineta steineri</name>
    <dbReference type="NCBI Taxonomy" id="433720"/>
    <lineage>
        <taxon>Eukaryota</taxon>
        <taxon>Metazoa</taxon>
        <taxon>Spiralia</taxon>
        <taxon>Gnathifera</taxon>
        <taxon>Rotifera</taxon>
        <taxon>Eurotatoria</taxon>
        <taxon>Bdelloidea</taxon>
        <taxon>Adinetida</taxon>
        <taxon>Adinetidae</taxon>
        <taxon>Adineta</taxon>
    </lineage>
</organism>
<name>A0A813SAW4_9BILA</name>
<evidence type="ECO:0000256" key="4">
    <source>
        <dbReference type="ARBA" id="ARBA00022792"/>
    </source>
</evidence>
<evidence type="ECO:0000256" key="5">
    <source>
        <dbReference type="ARBA" id="ARBA00022989"/>
    </source>
</evidence>
<dbReference type="SUPFAM" id="SSF103506">
    <property type="entry name" value="Mitochondrial carrier"/>
    <property type="match status" value="1"/>
</dbReference>
<evidence type="ECO:0000256" key="6">
    <source>
        <dbReference type="ARBA" id="ARBA00023128"/>
    </source>
</evidence>
<feature type="repeat" description="Solcar" evidence="8">
    <location>
        <begin position="107"/>
        <end position="195"/>
    </location>
</feature>
<dbReference type="PANTHER" id="PTHR45678:SF5">
    <property type="entry name" value="AT03939P-RELATED"/>
    <property type="match status" value="1"/>
</dbReference>
<sequence length="311" mass="34032">MISGANQDFGLLPRIINGSIAGISSTAATYPLDLIKTLMQNQSKVVGKPSYYKNILDCALKIFQSEGVRGMYRGCAVNAALITPEKTIKLVANDAFRQLLEAKDGSLPMHLQVLAGGCAGTCQIVVTTPMELLKIQRQMAKSNDSATSLNSRQLAMQLYREKGILGLYHGVGATFTRDVVFSMMYFPLFAYFNDKGKTPGSNQVPFYHSFASGIGAGAISAFLATPLDVIKTRLQTLENKKHYTGIVDCATKIMREESASAFFKGSLLRVMVRAPTFGILQMVYYLGIGEAMMDLKPLDSLSSRKETEEFK</sequence>
<evidence type="ECO:0000256" key="2">
    <source>
        <dbReference type="ARBA" id="ARBA00006375"/>
    </source>
</evidence>
<evidence type="ECO:0000256" key="1">
    <source>
        <dbReference type="ARBA" id="ARBA00004448"/>
    </source>
</evidence>
<dbReference type="EMBL" id="CAJOBB010001677">
    <property type="protein sequence ID" value="CAF3889145.1"/>
    <property type="molecule type" value="Genomic_DNA"/>
</dbReference>
<evidence type="ECO:0000256" key="3">
    <source>
        <dbReference type="ARBA" id="ARBA00022692"/>
    </source>
</evidence>
<dbReference type="InterPro" id="IPR018108">
    <property type="entry name" value="MCP_transmembrane"/>
</dbReference>
<protein>
    <submittedName>
        <fullName evidence="10">Uncharacterized protein</fullName>
    </submittedName>
</protein>
<evidence type="ECO:0000313" key="11">
    <source>
        <dbReference type="EMBL" id="CAF3889145.1"/>
    </source>
</evidence>
<dbReference type="EMBL" id="CAJNOE010000041">
    <property type="protein sequence ID" value="CAF0793829.1"/>
    <property type="molecule type" value="Genomic_DNA"/>
</dbReference>
<dbReference type="GO" id="GO:0005743">
    <property type="term" value="C:mitochondrial inner membrane"/>
    <property type="evidence" value="ECO:0007669"/>
    <property type="project" value="UniProtKB-SubCell"/>
</dbReference>
<dbReference type="GO" id="GO:0015183">
    <property type="term" value="F:L-aspartate transmembrane transporter activity"/>
    <property type="evidence" value="ECO:0007669"/>
    <property type="project" value="TreeGrafter"/>
</dbReference>
<keyword evidence="5" id="KW-1133">Transmembrane helix</keyword>
<dbReference type="InterPro" id="IPR023395">
    <property type="entry name" value="MCP_dom_sf"/>
</dbReference>
<comment type="caution">
    <text evidence="10">The sequence shown here is derived from an EMBL/GenBank/DDBJ whole genome shotgun (WGS) entry which is preliminary data.</text>
</comment>
<keyword evidence="7 8" id="KW-0472">Membrane</keyword>
<accession>A0A813SAW4</accession>
<dbReference type="InterPro" id="IPR051028">
    <property type="entry name" value="Mito_Solute_Carrier"/>
</dbReference>
<evidence type="ECO:0000313" key="12">
    <source>
        <dbReference type="Proteomes" id="UP000663860"/>
    </source>
</evidence>
<dbReference type="Gene3D" id="1.50.40.10">
    <property type="entry name" value="Mitochondrial carrier domain"/>
    <property type="match status" value="1"/>
</dbReference>
<proteinExistence type="inferred from homology"/>
<comment type="subcellular location">
    <subcellularLocation>
        <location evidence="1">Mitochondrion inner membrane</location>
        <topology evidence="1">Multi-pass membrane protein</topology>
    </subcellularLocation>
</comment>
<keyword evidence="6" id="KW-0496">Mitochondrion</keyword>